<organism evidence="2">
    <name type="scientific">Haptolina ericina</name>
    <dbReference type="NCBI Taxonomy" id="156174"/>
    <lineage>
        <taxon>Eukaryota</taxon>
        <taxon>Haptista</taxon>
        <taxon>Haptophyta</taxon>
        <taxon>Prymnesiophyceae</taxon>
        <taxon>Prymnesiales</taxon>
        <taxon>Prymnesiaceae</taxon>
        <taxon>Haptolina</taxon>
    </lineage>
</organism>
<dbReference type="Gene3D" id="3.90.1600.10">
    <property type="entry name" value="Palm domain of DNA polymerase"/>
    <property type="match status" value="1"/>
</dbReference>
<evidence type="ECO:0008006" key="3">
    <source>
        <dbReference type="Google" id="ProtNLM"/>
    </source>
</evidence>
<dbReference type="EMBL" id="HBHX01046825">
    <property type="protein sequence ID" value="CAE0126129.1"/>
    <property type="molecule type" value="Transcribed_RNA"/>
</dbReference>
<gene>
    <name evidence="2" type="ORF">HERI1096_LOCUS25924</name>
</gene>
<reference evidence="2" key="1">
    <citation type="submission" date="2021-01" db="EMBL/GenBank/DDBJ databases">
        <authorList>
            <person name="Corre E."/>
            <person name="Pelletier E."/>
            <person name="Niang G."/>
            <person name="Scheremetjew M."/>
            <person name="Finn R."/>
            <person name="Kale V."/>
            <person name="Holt S."/>
            <person name="Cochrane G."/>
            <person name="Meng A."/>
            <person name="Brown T."/>
            <person name="Cohen L."/>
        </authorList>
    </citation>
    <scope>NUCLEOTIDE SEQUENCE</scope>
    <source>
        <strain evidence="2">CCMP281</strain>
    </source>
</reference>
<dbReference type="SUPFAM" id="SSF56672">
    <property type="entry name" value="DNA/RNA polymerases"/>
    <property type="match status" value="1"/>
</dbReference>
<dbReference type="AlphaFoldDB" id="A0A7S3F419"/>
<sequence>MEYDREGWNNDQHHPKGSDPSQEHPRSHGLSDYTLPPSRLTDMRTMLKFGKVYSPLIMYAKKRYAGLMWTRHDLNVDSRKIGGRCGGKPHTLPFSGACSAPCALHPSLVNRSN</sequence>
<evidence type="ECO:0000313" key="2">
    <source>
        <dbReference type="EMBL" id="CAE0126129.1"/>
    </source>
</evidence>
<feature type="region of interest" description="Disordered" evidence="1">
    <location>
        <begin position="1"/>
        <end position="37"/>
    </location>
</feature>
<evidence type="ECO:0000256" key="1">
    <source>
        <dbReference type="SAM" id="MobiDB-lite"/>
    </source>
</evidence>
<accession>A0A7S3F419</accession>
<proteinExistence type="predicted"/>
<dbReference type="InterPro" id="IPR023211">
    <property type="entry name" value="DNA_pol_palm_dom_sf"/>
</dbReference>
<feature type="compositionally biased region" description="Basic and acidic residues" evidence="1">
    <location>
        <begin position="1"/>
        <end position="26"/>
    </location>
</feature>
<protein>
    <recommendedName>
        <fullName evidence="3">DNA-directed DNA polymerase</fullName>
    </recommendedName>
</protein>
<name>A0A7S3F419_9EUKA</name>
<dbReference type="InterPro" id="IPR043502">
    <property type="entry name" value="DNA/RNA_pol_sf"/>
</dbReference>